<organism evidence="2 3">
    <name type="scientific">Aromatoleum buckelii</name>
    <dbReference type="NCBI Taxonomy" id="200254"/>
    <lineage>
        <taxon>Bacteria</taxon>
        <taxon>Pseudomonadati</taxon>
        <taxon>Pseudomonadota</taxon>
        <taxon>Betaproteobacteria</taxon>
        <taxon>Rhodocyclales</taxon>
        <taxon>Rhodocyclaceae</taxon>
        <taxon>Aromatoleum</taxon>
    </lineage>
</organism>
<sequence>MLQPDTAELFFKTDAGSKGRGALSLGRRLSPESWMRLPDEAEMTLDEVVAQLGKVRGGCWLVQRRLVPHTAIADVVPHVCPTIRVMTLLDGDKVHVTGALVRFGDGNFPADNAGSGGIVFLIDLATGKLSKGAHTVDGRTIFRSSHHRTRVEVAGRKIPFWTEIVALAKSAASNFPASPYLGWDIVVTQDGPLILETNSMSGLLSLQKLNEKGVLETELRKFIEPVQGVLLSGVTLREPDHRPQQDDLLPRIRQAG</sequence>
<keyword evidence="3" id="KW-1185">Reference proteome</keyword>
<accession>A0ABX1N3H3</accession>
<name>A0ABX1N3H3_9RHOO</name>
<gene>
    <name evidence="2" type="ORF">GO608_10755</name>
</gene>
<evidence type="ECO:0000313" key="2">
    <source>
        <dbReference type="EMBL" id="NMF93805.1"/>
    </source>
</evidence>
<feature type="domain" description="Alpha-L-glutamate ligase-related protein ATP-grasp" evidence="1">
    <location>
        <begin position="60"/>
        <end position="217"/>
    </location>
</feature>
<reference evidence="2" key="1">
    <citation type="submission" date="2019-12" db="EMBL/GenBank/DDBJ databases">
        <title>Comparative genomics gives insights into the taxonomy of the Azoarcus-Aromatoleum group and reveals separate origins of nif in the plant-associated Azoarcus and non-plant-associated Aromatoleum sub-groups.</title>
        <authorList>
            <person name="Lafos M."/>
            <person name="Maluk M."/>
            <person name="Batista M."/>
            <person name="Junghare M."/>
            <person name="Carmona M."/>
            <person name="Faoro H."/>
            <person name="Cruz L.M."/>
            <person name="Battistoni F."/>
            <person name="De Souza E."/>
            <person name="Pedrosa F."/>
            <person name="Chen W.-M."/>
            <person name="Poole P.S."/>
            <person name="Dixon R.A."/>
            <person name="James E.K."/>
        </authorList>
    </citation>
    <scope>NUCLEOTIDE SEQUENCE</scope>
    <source>
        <strain evidence="2">U120</strain>
    </source>
</reference>
<dbReference type="Pfam" id="PF14397">
    <property type="entry name" value="ATPgrasp_ST"/>
    <property type="match status" value="1"/>
</dbReference>
<evidence type="ECO:0000313" key="3">
    <source>
        <dbReference type="Proteomes" id="UP000601990"/>
    </source>
</evidence>
<proteinExistence type="predicted"/>
<dbReference type="EMBL" id="WTVH01000018">
    <property type="protein sequence ID" value="NMF93805.1"/>
    <property type="molecule type" value="Genomic_DNA"/>
</dbReference>
<dbReference type="Gene3D" id="3.30.470.20">
    <property type="entry name" value="ATP-grasp fold, B domain"/>
    <property type="match status" value="1"/>
</dbReference>
<protein>
    <recommendedName>
        <fullName evidence="1">Alpha-L-glutamate ligase-related protein ATP-grasp domain-containing protein</fullName>
    </recommendedName>
</protein>
<comment type="caution">
    <text evidence="2">The sequence shown here is derived from an EMBL/GenBank/DDBJ whole genome shotgun (WGS) entry which is preliminary data.</text>
</comment>
<dbReference type="InterPro" id="IPR039523">
    <property type="entry name" value="RimK-rel_E_lig_ATP-grasp"/>
</dbReference>
<dbReference type="Proteomes" id="UP000601990">
    <property type="component" value="Unassembled WGS sequence"/>
</dbReference>
<evidence type="ECO:0000259" key="1">
    <source>
        <dbReference type="Pfam" id="PF14397"/>
    </source>
</evidence>